<keyword evidence="3" id="KW-1185">Reference proteome</keyword>
<sequence length="855" mass="96377">MREGVRHYTRDNHVRSVHATPAPVYPPQRHQPPPGHYGPHHDPYPPSPQHVYYTQSRDSASSDQSNAQKKRTDKNMEKIFELVRDQTVEIRCIRTWLIDVFHLLKLQGNTTWVTNGGTQLGGFVERGLSTDGELEIQMSGMDCHQTAPHRLILLWPSVRSLLRDANVDVGDSYVMEAEDCGILQSWSRGEDNHENNGTQPGGSASPAPRDDKRGHHNTNNPSPPHNSWGTGFQHAPSSDASWSEPLGKGGLRPDGTLDLDVIAINSLYDSYMKNMHVMHPFLEKQQVREIFDSFISRYGTTQTTLPTNFAVGNTSDPERPLKRQRSNGSTATGTMHQEERTGRRELTERSPTDVIVWLILALGKICAHKDDLAGIVPDRASHANTALLHSLTGNSGLTNISPTSVAIKSNGMSPSTPPVARPIPTRVEDLMQSDMHSRRPSTHGAPPSSKLRNLDKVPGLAYYAKAAEILGNQADGNDLIHAQMFLLAGLYKGQLARVKESMSWYVMAGRAIRMLLNRYKLYNDRYRDSHGGIRKVQESGQMRMKDRRLIVLASWTCLQLESDILAEMRFPSSGIGALENRLLMPDYMSENEEEEESHAKIMPYDDSTPSNFDANLRHYRSQIILHRLLNRFHIDMHSDKCLNLPLSEVRGMLKAHEDVLKDWRCTLAPGLKWDDKDAPAVDILPAQLRAKYYDARYFINRPFLDYALHIMPHVKDGGTIADCGKYCNGNPRDKAEVHLFEAIGQFSEDEIWNASKRCIDAAMQSTIAFDRVPPRLIVTNIHGTAHAQLGNMLVVSAAYRNKWLNSFIEPEQLKKLLRRTIVFCRKIAKISLTSKVDCMILERIDHMIFGPLDEE</sequence>
<feature type="region of interest" description="Disordered" evidence="1">
    <location>
        <begin position="433"/>
        <end position="453"/>
    </location>
</feature>
<evidence type="ECO:0000313" key="2">
    <source>
        <dbReference type="EMBL" id="KAK5162821.1"/>
    </source>
</evidence>
<reference evidence="2 3" key="1">
    <citation type="submission" date="2023-08" db="EMBL/GenBank/DDBJ databases">
        <title>Black Yeasts Isolated from many extreme environments.</title>
        <authorList>
            <person name="Coleine C."/>
            <person name="Stajich J.E."/>
            <person name="Selbmann L."/>
        </authorList>
    </citation>
    <scope>NUCLEOTIDE SEQUENCE [LARGE SCALE GENOMIC DNA]</scope>
    <source>
        <strain evidence="2 3">CCFEE 5935</strain>
    </source>
</reference>
<dbReference type="PANTHER" id="PTHR47785">
    <property type="entry name" value="ZN(II)2CYS6 TRANSCRIPTION FACTOR (EUROFUNG)-RELATED-RELATED"/>
    <property type="match status" value="1"/>
</dbReference>
<feature type="compositionally biased region" description="Polar residues" evidence="1">
    <location>
        <begin position="326"/>
        <end position="335"/>
    </location>
</feature>
<feature type="region of interest" description="Disordered" evidence="1">
    <location>
        <begin position="306"/>
        <end position="347"/>
    </location>
</feature>
<dbReference type="EMBL" id="JAVRRT010000033">
    <property type="protein sequence ID" value="KAK5162821.1"/>
    <property type="molecule type" value="Genomic_DNA"/>
</dbReference>
<feature type="compositionally biased region" description="Polar residues" evidence="1">
    <location>
        <begin position="52"/>
        <end position="67"/>
    </location>
</feature>
<proteinExistence type="predicted"/>
<feature type="compositionally biased region" description="Basic and acidic residues" evidence="1">
    <location>
        <begin position="336"/>
        <end position="347"/>
    </location>
</feature>
<dbReference type="InterPro" id="IPR053181">
    <property type="entry name" value="EcdB-like_regulator"/>
</dbReference>
<feature type="compositionally biased region" description="Pro residues" evidence="1">
    <location>
        <begin position="23"/>
        <end position="36"/>
    </location>
</feature>
<accession>A0AAV9NUB0</accession>
<dbReference type="AlphaFoldDB" id="A0AAV9NUB0"/>
<dbReference type="PANTHER" id="PTHR47785:SF4">
    <property type="entry name" value="ZN(II)2CYS6 TRANSCRIPTION FACTOR (EUROFUNG)"/>
    <property type="match status" value="1"/>
</dbReference>
<gene>
    <name evidence="2" type="ORF">LTR77_011147</name>
</gene>
<protein>
    <submittedName>
        <fullName evidence="2">Uncharacterized protein</fullName>
    </submittedName>
</protein>
<feature type="compositionally biased region" description="Basic and acidic residues" evidence="1">
    <location>
        <begin position="1"/>
        <end position="14"/>
    </location>
</feature>
<dbReference type="GeneID" id="89932467"/>
<evidence type="ECO:0000256" key="1">
    <source>
        <dbReference type="SAM" id="MobiDB-lite"/>
    </source>
</evidence>
<feature type="region of interest" description="Disordered" evidence="1">
    <location>
        <begin position="1"/>
        <end position="72"/>
    </location>
</feature>
<dbReference type="Proteomes" id="UP001337655">
    <property type="component" value="Unassembled WGS sequence"/>
</dbReference>
<dbReference type="RefSeq" id="XP_064653449.1">
    <property type="nucleotide sequence ID" value="XM_064808359.1"/>
</dbReference>
<name>A0AAV9NUB0_9PEZI</name>
<dbReference type="CDD" id="cd12148">
    <property type="entry name" value="fungal_TF_MHR"/>
    <property type="match status" value="1"/>
</dbReference>
<organism evidence="2 3">
    <name type="scientific">Saxophila tyrrhenica</name>
    <dbReference type="NCBI Taxonomy" id="1690608"/>
    <lineage>
        <taxon>Eukaryota</taxon>
        <taxon>Fungi</taxon>
        <taxon>Dikarya</taxon>
        <taxon>Ascomycota</taxon>
        <taxon>Pezizomycotina</taxon>
        <taxon>Dothideomycetes</taxon>
        <taxon>Dothideomycetidae</taxon>
        <taxon>Mycosphaerellales</taxon>
        <taxon>Extremaceae</taxon>
        <taxon>Saxophila</taxon>
    </lineage>
</organism>
<feature type="compositionally biased region" description="Polar residues" evidence="1">
    <location>
        <begin position="306"/>
        <end position="315"/>
    </location>
</feature>
<comment type="caution">
    <text evidence="2">The sequence shown here is derived from an EMBL/GenBank/DDBJ whole genome shotgun (WGS) entry which is preliminary data.</text>
</comment>
<evidence type="ECO:0000313" key="3">
    <source>
        <dbReference type="Proteomes" id="UP001337655"/>
    </source>
</evidence>
<feature type="region of interest" description="Disordered" evidence="1">
    <location>
        <begin position="187"/>
        <end position="255"/>
    </location>
</feature>